<evidence type="ECO:0000313" key="9">
    <source>
        <dbReference type="EMBL" id="MBF0934912.1"/>
    </source>
</evidence>
<dbReference type="PANTHER" id="PTHR34296">
    <property type="entry name" value="TRANSCRIPTIONAL ACTIVATOR PROTEIN MED"/>
    <property type="match status" value="1"/>
</dbReference>
<dbReference type="AlphaFoldDB" id="A0A929QTV8"/>
<dbReference type="EMBL" id="JABZFV010000088">
    <property type="protein sequence ID" value="MBF0934912.1"/>
    <property type="molecule type" value="Genomic_DNA"/>
</dbReference>
<comment type="similarity">
    <text evidence="2">Belongs to the BMP lipoprotein family.</text>
</comment>
<dbReference type="Proteomes" id="UP000757900">
    <property type="component" value="Unassembled WGS sequence"/>
</dbReference>
<proteinExistence type="inferred from homology"/>
<keyword evidence="4 7" id="KW-0732">Signal</keyword>
<feature type="chain" id="PRO_5038009796" evidence="7">
    <location>
        <begin position="26"/>
        <end position="341"/>
    </location>
</feature>
<dbReference type="RefSeq" id="WP_070755449.1">
    <property type="nucleotide sequence ID" value="NZ_CAUPYR010000001.1"/>
</dbReference>
<evidence type="ECO:0000256" key="3">
    <source>
        <dbReference type="ARBA" id="ARBA00022475"/>
    </source>
</evidence>
<evidence type="ECO:0000256" key="2">
    <source>
        <dbReference type="ARBA" id="ARBA00008610"/>
    </source>
</evidence>
<dbReference type="InterPro" id="IPR050957">
    <property type="entry name" value="BMP_lipoprotein"/>
</dbReference>
<evidence type="ECO:0000313" key="10">
    <source>
        <dbReference type="Proteomes" id="UP000757900"/>
    </source>
</evidence>
<dbReference type="GO" id="GO:0005886">
    <property type="term" value="C:plasma membrane"/>
    <property type="evidence" value="ECO:0007669"/>
    <property type="project" value="UniProtKB-SubCell"/>
</dbReference>
<reference evidence="9" key="1">
    <citation type="submission" date="2020-04" db="EMBL/GenBank/DDBJ databases">
        <title>Deep metagenomics examines the oral microbiome during advanced dental caries in children, revealing novel taxa and co-occurrences with host molecules.</title>
        <authorList>
            <person name="Baker J.L."/>
            <person name="Morton J.T."/>
            <person name="Dinis M."/>
            <person name="Alvarez R."/>
            <person name="Tran N.C."/>
            <person name="Knight R."/>
            <person name="Edlund A."/>
        </authorList>
    </citation>
    <scope>NUCLEOTIDE SEQUENCE</scope>
    <source>
        <strain evidence="9">JCVI_23_bin.16</strain>
    </source>
</reference>
<evidence type="ECO:0000256" key="7">
    <source>
        <dbReference type="SAM" id="SignalP"/>
    </source>
</evidence>
<evidence type="ECO:0000256" key="5">
    <source>
        <dbReference type="ARBA" id="ARBA00023136"/>
    </source>
</evidence>
<keyword evidence="6" id="KW-0449">Lipoprotein</keyword>
<evidence type="ECO:0000256" key="1">
    <source>
        <dbReference type="ARBA" id="ARBA00004193"/>
    </source>
</evidence>
<dbReference type="Pfam" id="PF02608">
    <property type="entry name" value="Bmp"/>
    <property type="match status" value="1"/>
</dbReference>
<dbReference type="InterPro" id="IPR003760">
    <property type="entry name" value="PnrA-like"/>
</dbReference>
<feature type="signal peptide" evidence="7">
    <location>
        <begin position="1"/>
        <end position="25"/>
    </location>
</feature>
<accession>A0A929QTV8</accession>
<dbReference type="Gene3D" id="3.40.50.2300">
    <property type="match status" value="2"/>
</dbReference>
<organism evidence="9 10">
    <name type="scientific">Abiotrophia defectiva</name>
    <name type="common">Streptococcus defectivus</name>
    <dbReference type="NCBI Taxonomy" id="46125"/>
    <lineage>
        <taxon>Bacteria</taxon>
        <taxon>Bacillati</taxon>
        <taxon>Bacillota</taxon>
        <taxon>Bacilli</taxon>
        <taxon>Lactobacillales</taxon>
        <taxon>Aerococcaceae</taxon>
        <taxon>Abiotrophia</taxon>
    </lineage>
</organism>
<dbReference type="InterPro" id="IPR028082">
    <property type="entry name" value="Peripla_BP_I"/>
</dbReference>
<dbReference type="SUPFAM" id="SSF53822">
    <property type="entry name" value="Periplasmic binding protein-like I"/>
    <property type="match status" value="1"/>
</dbReference>
<keyword evidence="3" id="KW-1003">Cell membrane</keyword>
<protein>
    <submittedName>
        <fullName evidence="9">BMP family protein</fullName>
    </submittedName>
</protein>
<evidence type="ECO:0000256" key="4">
    <source>
        <dbReference type="ARBA" id="ARBA00022729"/>
    </source>
</evidence>
<comment type="caution">
    <text evidence="9">The sequence shown here is derived from an EMBL/GenBank/DDBJ whole genome shotgun (WGS) entry which is preliminary data.</text>
</comment>
<keyword evidence="5" id="KW-0472">Membrane</keyword>
<sequence length="341" mass="35799">MKKAFGLAATALTVASLVAPVAVNAADFSAVIVTDVGGVDDKSFNQSAWEGLEQFGKENKLEKGVGGYDYLQSNSDSDYVTNLNSAVQANFSLIFGIGYKLEAAVKEAATQYPDKHFAIVDSVVDLPNVASLTFKDNEAAFLAGVAAAKTTKTKQVGFIGGVEGFVIDRFEAGFVEGVKAVDPSIKVEVQYAGSFADAAKGKQLAAAMYSGGADVIFHASGGTGNGVFSEAKDIVTNDPKREVYVIGVDLDQDAEGLVTVDGKERHLTLASTLKGVGSAVKKFAQETKEGKFKSGNTIYGLKDGGVDLTTAQLSPEAKKAVEEYKAKIVKGEITVPEKPNR</sequence>
<name>A0A929QTV8_ABIDE</name>
<dbReference type="PANTHER" id="PTHR34296:SF2">
    <property type="entry name" value="ABC TRANSPORTER GUANOSINE-BINDING PROTEIN NUPN"/>
    <property type="match status" value="1"/>
</dbReference>
<evidence type="ECO:0000256" key="6">
    <source>
        <dbReference type="ARBA" id="ARBA00023288"/>
    </source>
</evidence>
<feature type="domain" description="ABC transporter substrate-binding protein PnrA-like" evidence="8">
    <location>
        <begin position="30"/>
        <end position="337"/>
    </location>
</feature>
<evidence type="ECO:0000259" key="8">
    <source>
        <dbReference type="Pfam" id="PF02608"/>
    </source>
</evidence>
<comment type="subcellular location">
    <subcellularLocation>
        <location evidence="1">Cell membrane</location>
        <topology evidence="1">Lipid-anchor</topology>
    </subcellularLocation>
</comment>
<gene>
    <name evidence="9" type="ORF">HXK00_04610</name>
</gene>
<dbReference type="CDD" id="cd06354">
    <property type="entry name" value="PBP1_PrnA-like"/>
    <property type="match status" value="1"/>
</dbReference>